<feature type="transmembrane region" description="Helical" evidence="2">
    <location>
        <begin position="175"/>
        <end position="193"/>
    </location>
</feature>
<proteinExistence type="predicted"/>
<feature type="transmembrane region" description="Helical" evidence="2">
    <location>
        <begin position="787"/>
        <end position="810"/>
    </location>
</feature>
<feature type="domain" description="TRAP C4-dicarboxylate transport system permease DctM subunit" evidence="3">
    <location>
        <begin position="597"/>
        <end position="785"/>
    </location>
</feature>
<feature type="transmembrane region" description="Helical" evidence="2">
    <location>
        <begin position="822"/>
        <end position="855"/>
    </location>
</feature>
<feature type="region of interest" description="Disordered" evidence="1">
    <location>
        <begin position="506"/>
        <end position="530"/>
    </location>
</feature>
<evidence type="ECO:0000259" key="3">
    <source>
        <dbReference type="Pfam" id="PF06808"/>
    </source>
</evidence>
<feature type="transmembrane region" description="Helical" evidence="2">
    <location>
        <begin position="405"/>
        <end position="426"/>
    </location>
</feature>
<feature type="transmembrane region" description="Helical" evidence="2">
    <location>
        <begin position="64"/>
        <end position="87"/>
    </location>
</feature>
<dbReference type="PANTHER" id="PTHR43849">
    <property type="entry name" value="BLL3936 PROTEIN"/>
    <property type="match status" value="1"/>
</dbReference>
<evidence type="ECO:0000313" key="5">
    <source>
        <dbReference type="Proteomes" id="UP000662857"/>
    </source>
</evidence>
<dbReference type="AlphaFoldDB" id="A0A895YLU9"/>
<feature type="transmembrane region" description="Helical" evidence="2">
    <location>
        <begin position="237"/>
        <end position="259"/>
    </location>
</feature>
<dbReference type="Pfam" id="PF06808">
    <property type="entry name" value="DctM"/>
    <property type="match status" value="2"/>
</dbReference>
<feature type="domain" description="TRAP C4-dicarboxylate transport system permease DctM subunit" evidence="3">
    <location>
        <begin position="221"/>
        <end position="489"/>
    </location>
</feature>
<keyword evidence="2" id="KW-0472">Membrane</keyword>
<feature type="transmembrane region" description="Helical" evidence="2">
    <location>
        <begin position="146"/>
        <end position="163"/>
    </location>
</feature>
<feature type="transmembrane region" description="Helical" evidence="2">
    <location>
        <begin position="615"/>
        <end position="640"/>
    </location>
</feature>
<gene>
    <name evidence="4" type="ORF">JQS43_04730</name>
</gene>
<keyword evidence="2" id="KW-0812">Transmembrane</keyword>
<feature type="transmembrane region" description="Helical" evidence="2">
    <location>
        <begin position="475"/>
        <end position="496"/>
    </location>
</feature>
<feature type="compositionally biased region" description="Basic and acidic residues" evidence="1">
    <location>
        <begin position="1"/>
        <end position="10"/>
    </location>
</feature>
<dbReference type="InterPro" id="IPR010656">
    <property type="entry name" value="DctM"/>
</dbReference>
<dbReference type="InterPro" id="IPR011853">
    <property type="entry name" value="TRAP_DctM-Dct_fused"/>
</dbReference>
<feature type="transmembrane region" description="Helical" evidence="2">
    <location>
        <begin position="725"/>
        <end position="745"/>
    </location>
</feature>
<dbReference type="KEGG" id="nhy:JQS43_04730"/>
<dbReference type="Proteomes" id="UP000662857">
    <property type="component" value="Chromosome"/>
</dbReference>
<feature type="region of interest" description="Disordered" evidence="1">
    <location>
        <begin position="1"/>
        <end position="33"/>
    </location>
</feature>
<feature type="transmembrane region" description="Helical" evidence="2">
    <location>
        <begin position="213"/>
        <end position="230"/>
    </location>
</feature>
<name>A0A895YLU9_9ACTN</name>
<reference evidence="4" key="1">
    <citation type="submission" date="2021-02" db="EMBL/GenBank/DDBJ databases">
        <title>Natrosporangium hydrolyticum gen. nov., sp. nov, a haloalkaliphilic actinobacterium from a soda solonchak soil.</title>
        <authorList>
            <person name="Sorokin D.Y."/>
            <person name="Khijniak T.V."/>
            <person name="Zakharycheva A.P."/>
            <person name="Boueva O.V."/>
            <person name="Ariskina E.V."/>
            <person name="Hahnke R.L."/>
            <person name="Bunk B."/>
            <person name="Sproer C."/>
            <person name="Schumann P."/>
            <person name="Evtushenko L.I."/>
            <person name="Kublanov I.V."/>
        </authorList>
    </citation>
    <scope>NUCLEOTIDE SEQUENCE</scope>
    <source>
        <strain evidence="4">DSM 106523</strain>
    </source>
</reference>
<evidence type="ECO:0000313" key="4">
    <source>
        <dbReference type="EMBL" id="QSB15656.1"/>
    </source>
</evidence>
<feature type="transmembrane region" description="Helical" evidence="2">
    <location>
        <begin position="669"/>
        <end position="692"/>
    </location>
</feature>
<sequence length="867" mass="92324">MSEQVHRRPVPEQGPDRGAGAEPELGPGQPAVVDDDAAKRDISQLVADQSFAEAAPKTRKDQHAFWRGVVFLLALALSLFHLYTAIFGTLPSLQQRTFHVAFGLGLIFLIYPASRPQGPRQLWTGWALTGLGLFLLAYLYVTGQAYPYILIPAAVVLVVVQAARHLPLRLWGMPLADILLSLLGFAAGLYLFFDVDTLLRSAGRVPTVDASVTPFFWAGTVGILLVLVAAQRAIGSALTILAAIMLVYAYVGPYLPGFLAHGGYSVDRIVASSFLGSEGVFGTPIAVSATFIFLFMIFAAMLQRTGMEKFFTRLALGLAGGYTGGTAKVGVLTSAFSGTITGSSVANTVSNGAFTIPMMRRSGFKRDFAGAVEAASSTGGQFAPPIMGAAAFIMIEMTGIPYIEIIKAAAIPAVLFFVAQFIVIHFEAKKQGIRGLPREQLPSVRRLLAIQGYLLAPIILIFVILASGFTPMRAALWAIGATIVINIVVQLGALVVGAARRDPPPLEPGAADLASAPSREEPAPPAVEPASGAGLRRVVRRLRLVAGQIWWRGRLWSHRLRRRGYEWQRRQRLRWRRWLADAPPWVRGAVAQWRNVDDKLTPGRLLEGLVDAARIALPIIAACAAAGLIAGVITLTGLGLKLVGELTSLAGEIAGVLNVVGGWLNLPEVGVTGLLIITMFLVMISCLILGIGVPTTANYVITATLAAPVLIAFDAVPLLAAHMFVYYFGVMADITPPVCLAAYAASGISGGNPLRTGVWSFRIAISGFIVPYMFVLNPQLLLLDVTWSGAIAVVATALVGVTALGAAVAGYLDRPLHWGTRILLLVASLSLLGGGLASDAFGFALFVAVFGYHYWTGRDRPAPDRVG</sequence>
<keyword evidence="2" id="KW-1133">Transmembrane helix</keyword>
<protein>
    <submittedName>
        <fullName evidence="4">TRAP transporter permease</fullName>
    </submittedName>
</protein>
<feature type="transmembrane region" description="Helical" evidence="2">
    <location>
        <begin position="93"/>
        <end position="111"/>
    </location>
</feature>
<dbReference type="PANTHER" id="PTHR43849:SF2">
    <property type="entry name" value="BLL3936 PROTEIN"/>
    <property type="match status" value="1"/>
</dbReference>
<accession>A0A895YLU9</accession>
<dbReference type="EMBL" id="CP070499">
    <property type="protein sequence ID" value="QSB15656.1"/>
    <property type="molecule type" value="Genomic_DNA"/>
</dbReference>
<dbReference type="RefSeq" id="WP_239677838.1">
    <property type="nucleotide sequence ID" value="NZ_CP070499.1"/>
</dbReference>
<evidence type="ECO:0000256" key="1">
    <source>
        <dbReference type="SAM" id="MobiDB-lite"/>
    </source>
</evidence>
<feature type="transmembrane region" description="Helical" evidence="2">
    <location>
        <begin position="123"/>
        <end position="140"/>
    </location>
</feature>
<evidence type="ECO:0000256" key="2">
    <source>
        <dbReference type="SAM" id="Phobius"/>
    </source>
</evidence>
<keyword evidence="5" id="KW-1185">Reference proteome</keyword>
<feature type="transmembrane region" description="Helical" evidence="2">
    <location>
        <begin position="279"/>
        <end position="302"/>
    </location>
</feature>
<feature type="transmembrane region" description="Helical" evidence="2">
    <location>
        <begin position="757"/>
        <end position="775"/>
    </location>
</feature>
<organism evidence="4 5">
    <name type="scientific">Natronosporangium hydrolyticum</name>
    <dbReference type="NCBI Taxonomy" id="2811111"/>
    <lineage>
        <taxon>Bacteria</taxon>
        <taxon>Bacillati</taxon>
        <taxon>Actinomycetota</taxon>
        <taxon>Actinomycetes</taxon>
        <taxon>Micromonosporales</taxon>
        <taxon>Micromonosporaceae</taxon>
        <taxon>Natronosporangium</taxon>
    </lineage>
</organism>
<dbReference type="NCBIfam" id="TIGR02123">
    <property type="entry name" value="TRAP_fused"/>
    <property type="match status" value="1"/>
</dbReference>
<feature type="transmembrane region" description="Helical" evidence="2">
    <location>
        <begin position="447"/>
        <end position="469"/>
    </location>
</feature>
<feature type="transmembrane region" description="Helical" evidence="2">
    <location>
        <begin position="699"/>
        <end position="719"/>
    </location>
</feature>